<proteinExistence type="predicted"/>
<organism evidence="1 3">
    <name type="scientific">Mycolicibacterium mucogenicum</name>
    <name type="common">Mycobacterium mucogenicum</name>
    <dbReference type="NCBI Taxonomy" id="56689"/>
    <lineage>
        <taxon>Bacteria</taxon>
        <taxon>Bacillati</taxon>
        <taxon>Actinomycetota</taxon>
        <taxon>Actinomycetes</taxon>
        <taxon>Mycobacteriales</taxon>
        <taxon>Mycobacteriaceae</taxon>
        <taxon>Mycolicibacterium</taxon>
    </lineage>
</organism>
<sequence length="470" mass="52307">MSTDTRSKRTGRGRFTKLPQELDRPQDRLDYMDEATFLSYRASGRVQVMLALWFYEGPVDLDGLRRFHENFGRSLAARRIERSPLPFGRARWVAAPAIERPLDIVETARPRSELTDWLEERSQIPIDPEHGPGWHLGVQKFSDGSTGVALALSHCLIDGTGAVAAIMESVLGQGRDLGYAQPGSRTRWQGLRADLRQARRDWPEVRRTVVAAAKMLHRRRHEISKSGDTRPAVTAGNPDEYVLLPFAGTHIDVEQWDAKCATLGGNTYSLAAAFAARLGVRMERHRKHDNNIALMVAVNDRTSMEDTRANAMAFANLTVDPTHVAKDLTDLRGALRTSLSTAKDQPDESFILLPLTPFIPLRAVNKTADLVLGDMPVTCSNFAELPDLMCRPDGVNQATFLNCWGVEQKVKRSDIERPGGLLVVASGRYNGRVNLGIVGYQVGAENNRAMLRELVRETLDEFGLTPLTIY</sequence>
<dbReference type="InterPro" id="IPR023213">
    <property type="entry name" value="CAT-like_dom_sf"/>
</dbReference>
<gene>
    <name evidence="1" type="ORF">A5642_16645</name>
    <name evidence="2" type="ORF">EUA03_19920</name>
</gene>
<reference evidence="1 3" key="1">
    <citation type="submission" date="2016-06" db="EMBL/GenBank/DDBJ databases">
        <authorList>
            <person name="Kjaerup R.B."/>
            <person name="Dalgaard T.S."/>
            <person name="Juul-Madsen H.R."/>
        </authorList>
    </citation>
    <scope>NUCLEOTIDE SEQUENCE [LARGE SCALE GENOMIC DNA]</scope>
    <source>
        <strain evidence="1 3">1199456.5</strain>
    </source>
</reference>
<comment type="caution">
    <text evidence="1">The sequence shown here is derived from an EMBL/GenBank/DDBJ whole genome shotgun (WGS) entry which is preliminary data.</text>
</comment>
<evidence type="ECO:0008006" key="5">
    <source>
        <dbReference type="Google" id="ProtNLM"/>
    </source>
</evidence>
<evidence type="ECO:0000313" key="2">
    <source>
        <dbReference type="EMBL" id="TDK86537.1"/>
    </source>
</evidence>
<dbReference type="Gene3D" id="3.30.559.10">
    <property type="entry name" value="Chloramphenicol acetyltransferase-like domain"/>
    <property type="match status" value="1"/>
</dbReference>
<accession>A0A1A0MT00</accession>
<dbReference type="EMBL" id="SDLO01000018">
    <property type="protein sequence ID" value="TDK86537.1"/>
    <property type="molecule type" value="Genomic_DNA"/>
</dbReference>
<dbReference type="EMBL" id="LZSF01000104">
    <property type="protein sequence ID" value="OBA88527.1"/>
    <property type="molecule type" value="Genomic_DNA"/>
</dbReference>
<dbReference type="Proteomes" id="UP000093962">
    <property type="component" value="Unassembled WGS sequence"/>
</dbReference>
<dbReference type="Proteomes" id="UP000294929">
    <property type="component" value="Unassembled WGS sequence"/>
</dbReference>
<name>A0A1A0MT00_MYCMU</name>
<protein>
    <recommendedName>
        <fullName evidence="5">Diacylglycerol O-acyltransferase</fullName>
    </recommendedName>
</protein>
<evidence type="ECO:0000313" key="3">
    <source>
        <dbReference type="Proteomes" id="UP000093962"/>
    </source>
</evidence>
<evidence type="ECO:0000313" key="4">
    <source>
        <dbReference type="Proteomes" id="UP000294929"/>
    </source>
</evidence>
<dbReference type="AlphaFoldDB" id="A0A1A0MT00"/>
<reference evidence="2 4" key="2">
    <citation type="submission" date="2019-01" db="EMBL/GenBank/DDBJ databases">
        <title>High-quality-draft genome sequences of five non-tuberculosis mycobacteriaceae isolated from a nosocomial environment.</title>
        <authorList>
            <person name="Tiago I."/>
            <person name="Alarico S."/>
            <person name="Pereira S.G."/>
            <person name="Coelho C."/>
            <person name="Maranha A."/>
            <person name="Empadinhas N."/>
        </authorList>
    </citation>
    <scope>NUCLEOTIDE SEQUENCE [LARGE SCALE GENOMIC DNA]</scope>
    <source>
        <strain evidence="2 4">24AIII</strain>
    </source>
</reference>
<dbReference type="RefSeq" id="WP_061000826.1">
    <property type="nucleotide sequence ID" value="NZ_LSKA01000104.1"/>
</dbReference>
<dbReference type="OrthoDB" id="8183309at2"/>
<dbReference type="SUPFAM" id="SSF52777">
    <property type="entry name" value="CoA-dependent acyltransferases"/>
    <property type="match status" value="1"/>
</dbReference>
<evidence type="ECO:0000313" key="1">
    <source>
        <dbReference type="EMBL" id="OBA88527.1"/>
    </source>
</evidence>